<dbReference type="Proteomes" id="UP000289411">
    <property type="component" value="Unassembled WGS sequence"/>
</dbReference>
<dbReference type="Pfam" id="PF03781">
    <property type="entry name" value="FGE-sulfatase"/>
    <property type="match status" value="1"/>
</dbReference>
<comment type="caution">
    <text evidence="2">The sequence shown here is derived from an EMBL/GenBank/DDBJ whole genome shotgun (WGS) entry which is preliminary data.</text>
</comment>
<dbReference type="InterPro" id="IPR005532">
    <property type="entry name" value="SUMF_dom"/>
</dbReference>
<dbReference type="InterPro" id="IPR042095">
    <property type="entry name" value="SUMF_sf"/>
</dbReference>
<proteinExistence type="predicted"/>
<evidence type="ECO:0000259" key="1">
    <source>
        <dbReference type="Pfam" id="PF03781"/>
    </source>
</evidence>
<evidence type="ECO:0000313" key="3">
    <source>
        <dbReference type="Proteomes" id="UP000289411"/>
    </source>
</evidence>
<dbReference type="Gene3D" id="3.90.1580.10">
    <property type="entry name" value="paralog of FGE (formylglycine-generating enzyme)"/>
    <property type="match status" value="1"/>
</dbReference>
<feature type="domain" description="Sulfatase-modifying factor enzyme-like" evidence="1">
    <location>
        <begin position="6"/>
        <end position="245"/>
    </location>
</feature>
<protein>
    <submittedName>
        <fullName evidence="2">Formylglycine-generating enzyme family protein</fullName>
    </submittedName>
</protein>
<sequence length="249" mass="28377">MRDDDVIELQSDGFLRGSPLCPNEQPVRLVRLAPFRIDRYPVTNRQFQRVLEAGLYQNASLWSEAGWAFIQRNRIGRPNYWNDDHWNQPSQPVTGISWWEALAYSHFMGKTLPTEAQWEYAAGFGKRRFPWGDAEPTPEHANYAPGCEPAELNRRSMPVDHYSLNIASSGCRDMAGNLGEWCIDNTSPDYSWDTDGRDPVHLTHENAPHIVRGGSGLHDEDSLRCASRDYYSPTVRDNIVGFRCVSHAP</sequence>
<dbReference type="SUPFAM" id="SSF56436">
    <property type="entry name" value="C-type lectin-like"/>
    <property type="match status" value="1"/>
</dbReference>
<keyword evidence="3" id="KW-1185">Reference proteome</keyword>
<evidence type="ECO:0000313" key="2">
    <source>
        <dbReference type="EMBL" id="RYB05217.1"/>
    </source>
</evidence>
<gene>
    <name evidence="2" type="ORF">D3272_09670</name>
</gene>
<dbReference type="PANTHER" id="PTHR23150:SF19">
    <property type="entry name" value="FORMYLGLYCINE-GENERATING ENZYME"/>
    <property type="match status" value="1"/>
</dbReference>
<name>A0A4Q2RD96_9HYPH</name>
<dbReference type="InterPro" id="IPR016187">
    <property type="entry name" value="CTDL_fold"/>
</dbReference>
<dbReference type="AlphaFoldDB" id="A0A4Q2RD96"/>
<accession>A0A4Q2RD96</accession>
<dbReference type="PANTHER" id="PTHR23150">
    <property type="entry name" value="SULFATASE MODIFYING FACTOR 1, 2"/>
    <property type="match status" value="1"/>
</dbReference>
<organism evidence="2 3">
    <name type="scientific">Lichenibacterium ramalinae</name>
    <dbReference type="NCBI Taxonomy" id="2316527"/>
    <lineage>
        <taxon>Bacteria</taxon>
        <taxon>Pseudomonadati</taxon>
        <taxon>Pseudomonadota</taxon>
        <taxon>Alphaproteobacteria</taxon>
        <taxon>Hyphomicrobiales</taxon>
        <taxon>Lichenihabitantaceae</taxon>
        <taxon>Lichenibacterium</taxon>
    </lineage>
</organism>
<dbReference type="RefSeq" id="WP_129218967.1">
    <property type="nucleotide sequence ID" value="NZ_QYBC01000007.1"/>
</dbReference>
<dbReference type="EMBL" id="QYBC01000007">
    <property type="protein sequence ID" value="RYB05217.1"/>
    <property type="molecule type" value="Genomic_DNA"/>
</dbReference>
<reference evidence="2 3" key="1">
    <citation type="submission" date="2018-09" db="EMBL/GenBank/DDBJ databases">
        <authorList>
            <person name="Grouzdev D.S."/>
            <person name="Krutkina M.S."/>
        </authorList>
    </citation>
    <scope>NUCLEOTIDE SEQUENCE [LARGE SCALE GENOMIC DNA]</scope>
    <source>
        <strain evidence="2 3">RmlP001</strain>
    </source>
</reference>
<dbReference type="GO" id="GO:0120147">
    <property type="term" value="F:formylglycine-generating oxidase activity"/>
    <property type="evidence" value="ECO:0007669"/>
    <property type="project" value="TreeGrafter"/>
</dbReference>
<reference evidence="2 3" key="2">
    <citation type="submission" date="2019-02" db="EMBL/GenBank/DDBJ databases">
        <title>'Lichenibacterium ramalinii' gen. nov. sp. nov., 'Lichenibacterium minor' gen. nov. sp. nov.</title>
        <authorList>
            <person name="Pankratov T."/>
        </authorList>
    </citation>
    <scope>NUCLEOTIDE SEQUENCE [LARGE SCALE GENOMIC DNA]</scope>
    <source>
        <strain evidence="2 3">RmlP001</strain>
    </source>
</reference>
<dbReference type="InterPro" id="IPR051043">
    <property type="entry name" value="Sulfatase_Mod_Factor_Kinase"/>
</dbReference>
<dbReference type="OrthoDB" id="9768004at2"/>